<dbReference type="AlphaFoldDB" id="A0A1J4KJD7"/>
<evidence type="ECO:0000313" key="4">
    <source>
        <dbReference type="Proteomes" id="UP000179807"/>
    </source>
</evidence>
<keyword evidence="4" id="KW-1185">Reference proteome</keyword>
<dbReference type="Proteomes" id="UP000179807">
    <property type="component" value="Unassembled WGS sequence"/>
</dbReference>
<keyword evidence="2" id="KW-0677">Repeat</keyword>
<dbReference type="RefSeq" id="XP_068364192.1">
    <property type="nucleotide sequence ID" value="XM_068491608.1"/>
</dbReference>
<dbReference type="InterPro" id="IPR015915">
    <property type="entry name" value="Kelch-typ_b-propeller"/>
</dbReference>
<evidence type="ECO:0000256" key="1">
    <source>
        <dbReference type="ARBA" id="ARBA00022441"/>
    </source>
</evidence>
<dbReference type="VEuPathDB" id="TrichDB:TRFO_03954"/>
<dbReference type="Gene3D" id="2.120.10.80">
    <property type="entry name" value="Kelch-type beta propeller"/>
    <property type="match status" value="1"/>
</dbReference>
<dbReference type="SUPFAM" id="SSF117281">
    <property type="entry name" value="Kelch motif"/>
    <property type="match status" value="1"/>
</dbReference>
<dbReference type="Pfam" id="PF24681">
    <property type="entry name" value="Kelch_KLHDC2_KLHL20_DRC7"/>
    <property type="match status" value="1"/>
</dbReference>
<proteinExistence type="predicted"/>
<protein>
    <submittedName>
        <fullName evidence="3">Kelch motif family protein</fullName>
    </submittedName>
</protein>
<comment type="caution">
    <text evidence="3">The sequence shown here is derived from an EMBL/GenBank/DDBJ whole genome shotgun (WGS) entry which is preliminary data.</text>
</comment>
<dbReference type="GeneID" id="94826312"/>
<sequence>MGNSESEAGSTYIRPTDNYSYQLATETHFVHPTSTASFQLPEKNQNQILLKSAYHGVWSMTYPHGVPPEPRVGQCHVFDSQRDELIIAYGSDASGKCLNDAWILNLKTFNWRNLSRGLLSPRQYPSATLVGRKMYIFGGASNLDFFGDLHCVDIDTGVLTVIQTTGQAPSPRTSPVIFYFDNSIFIWSGFDGNTDGDLYMVPATGGEWRVVKQEMTDRAAPAFCHFGDDLYVFGSSKGNGLLSFNRKTLQFDIVNCTGPAPLPELTHPSLVAADEYLFVIGGEATLRYMYLFALDVRRRWWFAFHVRPDNNSVILTDGIVSKIGLFMMPREHSVAVAYSRSEKELISVMGSRLLNPTPVFKIAIGEALGVLHLRSDMYDMFQRDMAQQ</sequence>
<accession>A0A1J4KJD7</accession>
<name>A0A1J4KJD7_9EUKA</name>
<reference evidence="3" key="1">
    <citation type="submission" date="2016-10" db="EMBL/GenBank/DDBJ databases">
        <authorList>
            <person name="Benchimol M."/>
            <person name="Almeida L.G."/>
            <person name="Vasconcelos A.T."/>
            <person name="Perreira-Neves A."/>
            <person name="Rosa I.A."/>
            <person name="Tasca T."/>
            <person name="Bogo M.R."/>
            <person name="de Souza W."/>
        </authorList>
    </citation>
    <scope>NUCLEOTIDE SEQUENCE [LARGE SCALE GENOMIC DNA]</scope>
    <source>
        <strain evidence="3">K</strain>
    </source>
</reference>
<dbReference type="EMBL" id="MLAK01000594">
    <property type="protein sequence ID" value="OHT11056.1"/>
    <property type="molecule type" value="Genomic_DNA"/>
</dbReference>
<gene>
    <name evidence="3" type="ORF">TRFO_03954</name>
</gene>
<organism evidence="3 4">
    <name type="scientific">Tritrichomonas foetus</name>
    <dbReference type="NCBI Taxonomy" id="1144522"/>
    <lineage>
        <taxon>Eukaryota</taxon>
        <taxon>Metamonada</taxon>
        <taxon>Parabasalia</taxon>
        <taxon>Tritrichomonadida</taxon>
        <taxon>Tritrichomonadidae</taxon>
        <taxon>Tritrichomonas</taxon>
    </lineage>
</organism>
<dbReference type="PANTHER" id="PTHR46093:SF18">
    <property type="entry name" value="FIBRONECTIN TYPE-III DOMAIN-CONTAINING PROTEIN"/>
    <property type="match status" value="1"/>
</dbReference>
<dbReference type="OrthoDB" id="10251809at2759"/>
<evidence type="ECO:0000313" key="3">
    <source>
        <dbReference type="EMBL" id="OHT11056.1"/>
    </source>
</evidence>
<evidence type="ECO:0000256" key="2">
    <source>
        <dbReference type="ARBA" id="ARBA00022737"/>
    </source>
</evidence>
<keyword evidence="1" id="KW-0880">Kelch repeat</keyword>
<dbReference type="PANTHER" id="PTHR46093">
    <property type="entry name" value="ACYL-COA-BINDING DOMAIN-CONTAINING PROTEIN 5"/>
    <property type="match status" value="1"/>
</dbReference>